<comment type="caution">
    <text evidence="1">The sequence shown here is derived from an EMBL/GenBank/DDBJ whole genome shotgun (WGS) entry which is preliminary data.</text>
</comment>
<proteinExistence type="predicted"/>
<dbReference type="EMBL" id="JAQQAL010000024">
    <property type="protein sequence ID" value="MDC7227357.1"/>
    <property type="molecule type" value="Genomic_DNA"/>
</dbReference>
<reference evidence="1 2" key="1">
    <citation type="submission" date="2022-12" db="EMBL/GenBank/DDBJ databases">
        <title>Metagenome assembled genome from gulf of manar.</title>
        <authorList>
            <person name="Kohli P."/>
            <person name="Pk S."/>
            <person name="Venkata Ramana C."/>
            <person name="Sasikala C."/>
        </authorList>
    </citation>
    <scope>NUCLEOTIDE SEQUENCE [LARGE SCALE GENOMIC DNA]</scope>
    <source>
        <strain evidence="1">JB008</strain>
    </source>
</reference>
<dbReference type="Proteomes" id="UP001221217">
    <property type="component" value="Unassembled WGS sequence"/>
</dbReference>
<name>A0AAJ1MK75_9SPIO</name>
<dbReference type="AlphaFoldDB" id="A0AAJ1MK75"/>
<protein>
    <submittedName>
        <fullName evidence="1">Uncharacterized protein</fullName>
    </submittedName>
</protein>
<evidence type="ECO:0000313" key="1">
    <source>
        <dbReference type="EMBL" id="MDC7227357.1"/>
    </source>
</evidence>
<accession>A0AAJ1MK75</accession>
<evidence type="ECO:0000313" key="2">
    <source>
        <dbReference type="Proteomes" id="UP001221217"/>
    </source>
</evidence>
<sequence>MQKIKVFLILTSLLIFISAVGLSAQSMNIIDDLLDQEVAEYGEAVYLITVGSGAVNESASISEAMSTAAEEKWISKRADADDSISLGEVSYIIMKSLKIRGGLMYKLFPSPRYAVRELAYLEIVTGQAHPGDNLSGEDVMNILSRAIDFKEGI</sequence>
<gene>
    <name evidence="1" type="ORF">PQJ61_11400</name>
</gene>
<organism evidence="1 2">
    <name type="scientific">Candidatus Thalassospirochaeta sargassi</name>
    <dbReference type="NCBI Taxonomy" id="3119039"/>
    <lineage>
        <taxon>Bacteria</taxon>
        <taxon>Pseudomonadati</taxon>
        <taxon>Spirochaetota</taxon>
        <taxon>Spirochaetia</taxon>
        <taxon>Spirochaetales</taxon>
        <taxon>Spirochaetaceae</taxon>
        <taxon>Candidatus Thalassospirochaeta</taxon>
    </lineage>
</organism>